<evidence type="ECO:0000313" key="1">
    <source>
        <dbReference type="EMBL" id="MBW7456518.1"/>
    </source>
</evidence>
<proteinExistence type="predicted"/>
<sequence length="115" mass="13021">MHVPVKDVYGNLRFIHISRDTVFLQTDPGGNLLFHGNQEVYRSIRSVEEWASLLSRAGFLRVDRGTIVNLNKGWLFDPKLRVLKPQSMKDDSILIPVAGKLIPELKQVLGGEPWA</sequence>
<protein>
    <recommendedName>
        <fullName evidence="3">HTH LytTR-type domain-containing protein</fullName>
    </recommendedName>
</protein>
<evidence type="ECO:0008006" key="3">
    <source>
        <dbReference type="Google" id="ProtNLM"/>
    </source>
</evidence>
<dbReference type="Gene3D" id="2.40.50.1020">
    <property type="entry name" value="LytTr DNA-binding domain"/>
    <property type="match status" value="1"/>
</dbReference>
<comment type="caution">
    <text evidence="1">The sequence shown here is derived from an EMBL/GenBank/DDBJ whole genome shotgun (WGS) entry which is preliminary data.</text>
</comment>
<accession>A0ABS7C6H4</accession>
<name>A0ABS7C6H4_9BACL</name>
<organism evidence="1 2">
    <name type="scientific">Paenibacillus sepulcri</name>
    <dbReference type="NCBI Taxonomy" id="359917"/>
    <lineage>
        <taxon>Bacteria</taxon>
        <taxon>Bacillati</taxon>
        <taxon>Bacillota</taxon>
        <taxon>Bacilli</taxon>
        <taxon>Bacillales</taxon>
        <taxon>Paenibacillaceae</taxon>
        <taxon>Paenibacillus</taxon>
    </lineage>
</organism>
<gene>
    <name evidence="1" type="ORF">K0U00_20995</name>
</gene>
<evidence type="ECO:0000313" key="2">
    <source>
        <dbReference type="Proteomes" id="UP001519887"/>
    </source>
</evidence>
<dbReference type="EMBL" id="JAHZIK010000598">
    <property type="protein sequence ID" value="MBW7456518.1"/>
    <property type="molecule type" value="Genomic_DNA"/>
</dbReference>
<keyword evidence="2" id="KW-1185">Reference proteome</keyword>
<dbReference type="Proteomes" id="UP001519887">
    <property type="component" value="Unassembled WGS sequence"/>
</dbReference>
<dbReference type="RefSeq" id="WP_210038657.1">
    <property type="nucleotide sequence ID" value="NZ_JBHLVU010000011.1"/>
</dbReference>
<reference evidence="1 2" key="1">
    <citation type="submission" date="2021-07" db="EMBL/GenBank/DDBJ databases">
        <title>Paenibacillus radiodurans sp. nov., isolated from the southeastern edge of Tengger Desert.</title>
        <authorList>
            <person name="Zhang G."/>
        </authorList>
    </citation>
    <scope>NUCLEOTIDE SEQUENCE [LARGE SCALE GENOMIC DNA]</scope>
    <source>
        <strain evidence="1 2">CCM 7311</strain>
    </source>
</reference>